<feature type="domain" description="NADP-dependent oxidoreductase" evidence="4">
    <location>
        <begin position="22"/>
        <end position="291"/>
    </location>
</feature>
<dbReference type="GO" id="GO:0016491">
    <property type="term" value="F:oxidoreductase activity"/>
    <property type="evidence" value="ECO:0007669"/>
    <property type="project" value="UniProtKB-KW"/>
</dbReference>
<evidence type="ECO:0000313" key="5">
    <source>
        <dbReference type="EMBL" id="KIX91717.1"/>
    </source>
</evidence>
<dbReference type="Proteomes" id="UP000254100">
    <property type="component" value="Unassembled WGS sequence"/>
</dbReference>
<dbReference type="PRINTS" id="PR00069">
    <property type="entry name" value="ALDKETRDTASE"/>
</dbReference>
<evidence type="ECO:0000256" key="3">
    <source>
        <dbReference type="ARBA" id="ARBA00038157"/>
    </source>
</evidence>
<evidence type="ECO:0000313" key="6">
    <source>
        <dbReference type="EMBL" id="SUM56774.1"/>
    </source>
</evidence>
<evidence type="ECO:0000259" key="4">
    <source>
        <dbReference type="Pfam" id="PF00248"/>
    </source>
</evidence>
<dbReference type="STRING" id="569857.TP70_01210"/>
<protein>
    <submittedName>
        <fullName evidence="5 6">Oxidoreductase</fullName>
        <ecNumber evidence="6">1.-.-.-</ecNumber>
    </submittedName>
</protein>
<keyword evidence="2 6" id="KW-0560">Oxidoreductase</keyword>
<proteinExistence type="inferred from homology"/>
<sequence length="302" mass="34542">MKKIKINQHVSYSNLIHGFFRADEWQMSAQEMNRFLHELVERGITTMDHADIYGKYAVEQRFGEALALSPELRDQIQLVTKCGIVLPNNIFPDHDGHRYDLSEAHIKRSVERSLQQLQVDYVDTLLIHRPSPLMKPCQITDALKSLVDEGKVRSFGVSNFRRSQYELLNECLKDDRFHIAVNQIEVSPYMLQSFHDGTLDDMYKDKVKIMAWGPFAGGRLFDQNDAVAQRVLPVLQRVAAAHDTTVEAIVIAWLTKHPATIMPILGTQRLDRIDAALAGLNVTLHDQEWFDIYTAAQGYDIP</sequence>
<keyword evidence="1" id="KW-0521">NADP</keyword>
<evidence type="ECO:0000256" key="1">
    <source>
        <dbReference type="ARBA" id="ARBA00022857"/>
    </source>
</evidence>
<evidence type="ECO:0000256" key="2">
    <source>
        <dbReference type="ARBA" id="ARBA00023002"/>
    </source>
</evidence>
<dbReference type="SUPFAM" id="SSF51430">
    <property type="entry name" value="NAD(P)-linked oxidoreductase"/>
    <property type="match status" value="1"/>
</dbReference>
<dbReference type="OrthoDB" id="9773828at2"/>
<dbReference type="GO" id="GO:0005829">
    <property type="term" value="C:cytosol"/>
    <property type="evidence" value="ECO:0007669"/>
    <property type="project" value="TreeGrafter"/>
</dbReference>
<reference evidence="5 7" key="1">
    <citation type="submission" date="2015-01" db="EMBL/GenBank/DDBJ databases">
        <authorList>
            <person name="Guo J."/>
        </authorList>
    </citation>
    <scope>NUCLEOTIDE SEQUENCE [LARGE SCALE GENOMIC DNA]</scope>
    <source>
        <strain evidence="5 7">DSM 22147</strain>
    </source>
</reference>
<name>A0A0D6XSX9_9STAP</name>
<dbReference type="CDD" id="cd19092">
    <property type="entry name" value="AKR_BsYcsN_EcYdhF-like"/>
    <property type="match status" value="1"/>
</dbReference>
<gene>
    <name evidence="6" type="primary">ydhF</name>
    <name evidence="6" type="ORF">NCTC13832_00432</name>
    <name evidence="5" type="ORF">TP70_01210</name>
</gene>
<dbReference type="PANTHER" id="PTHR43364:SF1">
    <property type="entry name" value="OXIDOREDUCTASE YDHF"/>
    <property type="match status" value="1"/>
</dbReference>
<dbReference type="EMBL" id="UHDT01000001">
    <property type="protein sequence ID" value="SUM56774.1"/>
    <property type="molecule type" value="Genomic_DNA"/>
</dbReference>
<dbReference type="InterPro" id="IPR036812">
    <property type="entry name" value="NAD(P)_OxRdtase_dom_sf"/>
</dbReference>
<dbReference type="Proteomes" id="UP000032366">
    <property type="component" value="Unassembled WGS sequence"/>
</dbReference>
<dbReference type="EMBL" id="JXWY01000005">
    <property type="protein sequence ID" value="KIX91717.1"/>
    <property type="molecule type" value="Genomic_DNA"/>
</dbReference>
<dbReference type="InterPro" id="IPR050523">
    <property type="entry name" value="AKR_Detox_Biosynth"/>
</dbReference>
<dbReference type="InterPro" id="IPR023210">
    <property type="entry name" value="NADP_OxRdtase_dom"/>
</dbReference>
<dbReference type="EC" id="1.-.-.-" evidence="6"/>
<dbReference type="FunFam" id="3.20.20.100:FF:000008">
    <property type="entry name" value="Aldo/keto reductase family oxidoreductase"/>
    <property type="match status" value="1"/>
</dbReference>
<dbReference type="Pfam" id="PF00248">
    <property type="entry name" value="Aldo_ket_red"/>
    <property type="match status" value="1"/>
</dbReference>
<evidence type="ECO:0000313" key="7">
    <source>
        <dbReference type="Proteomes" id="UP000032366"/>
    </source>
</evidence>
<keyword evidence="7" id="KW-1185">Reference proteome</keyword>
<accession>A0A0D6XSX9</accession>
<dbReference type="RefSeq" id="WP_044358730.1">
    <property type="nucleotide sequence ID" value="NZ_JXWY01000005.1"/>
</dbReference>
<dbReference type="InterPro" id="IPR020471">
    <property type="entry name" value="AKR"/>
</dbReference>
<organism evidence="6 8">
    <name type="scientific">Staphylococcus microti</name>
    <dbReference type="NCBI Taxonomy" id="569857"/>
    <lineage>
        <taxon>Bacteria</taxon>
        <taxon>Bacillati</taxon>
        <taxon>Bacillota</taxon>
        <taxon>Bacilli</taxon>
        <taxon>Bacillales</taxon>
        <taxon>Staphylococcaceae</taxon>
        <taxon>Staphylococcus</taxon>
    </lineage>
</organism>
<evidence type="ECO:0000313" key="8">
    <source>
        <dbReference type="Proteomes" id="UP000254100"/>
    </source>
</evidence>
<reference evidence="6 8" key="2">
    <citation type="submission" date="2018-06" db="EMBL/GenBank/DDBJ databases">
        <authorList>
            <consortium name="Pathogen Informatics"/>
            <person name="Doyle S."/>
        </authorList>
    </citation>
    <scope>NUCLEOTIDE SEQUENCE [LARGE SCALE GENOMIC DNA]</scope>
    <source>
        <strain evidence="6 8">NCTC13832</strain>
    </source>
</reference>
<comment type="similarity">
    <text evidence="3">Belongs to the aldo/keto reductase family. Aldo/keto reductase 2 subfamily.</text>
</comment>
<dbReference type="PANTHER" id="PTHR43364">
    <property type="entry name" value="NADH-SPECIFIC METHYLGLYOXAL REDUCTASE-RELATED"/>
    <property type="match status" value="1"/>
</dbReference>
<dbReference type="AlphaFoldDB" id="A0A0D6XSX9"/>
<dbReference type="Gene3D" id="3.20.20.100">
    <property type="entry name" value="NADP-dependent oxidoreductase domain"/>
    <property type="match status" value="1"/>
</dbReference>